<dbReference type="Gene3D" id="1.10.3720.10">
    <property type="entry name" value="MetI-like"/>
    <property type="match status" value="1"/>
</dbReference>
<evidence type="ECO:0000256" key="5">
    <source>
        <dbReference type="ARBA" id="ARBA00022989"/>
    </source>
</evidence>
<feature type="transmembrane region" description="Helical" evidence="7">
    <location>
        <begin position="288"/>
        <end position="308"/>
    </location>
</feature>
<keyword evidence="4 7" id="KW-0812">Transmembrane</keyword>
<dbReference type="EMBL" id="ABXP02000115">
    <property type="protein sequence ID" value="KKC28777.1"/>
    <property type="molecule type" value="Genomic_DNA"/>
</dbReference>
<keyword evidence="6 7" id="KW-0472">Membrane</keyword>
<accession>B7R6D0</accession>
<proteinExistence type="inferred from homology"/>
<feature type="transmembrane region" description="Helical" evidence="7">
    <location>
        <begin position="237"/>
        <end position="258"/>
    </location>
</feature>
<evidence type="ECO:0000256" key="1">
    <source>
        <dbReference type="ARBA" id="ARBA00004651"/>
    </source>
</evidence>
<dbReference type="PROSITE" id="PS50928">
    <property type="entry name" value="ABC_TM1"/>
    <property type="match status" value="1"/>
</dbReference>
<keyword evidence="5 7" id="KW-1133">Transmembrane helix</keyword>
<organism evidence="9 10">
    <name type="scientific">Caldanaerobacter subterraneus subsp. pacificus DSM 12653</name>
    <dbReference type="NCBI Taxonomy" id="391606"/>
    <lineage>
        <taxon>Bacteria</taxon>
        <taxon>Bacillati</taxon>
        <taxon>Bacillota</taxon>
        <taxon>Clostridia</taxon>
        <taxon>Thermoanaerobacterales</taxon>
        <taxon>Thermoanaerobacteraceae</taxon>
        <taxon>Caldanaerobacter</taxon>
    </lineage>
</organism>
<gene>
    <name evidence="9" type="ORF">CDSM653_02159</name>
</gene>
<evidence type="ECO:0000313" key="10">
    <source>
        <dbReference type="Proteomes" id="UP000010146"/>
    </source>
</evidence>
<dbReference type="Proteomes" id="UP000010146">
    <property type="component" value="Unassembled WGS sequence"/>
</dbReference>
<feature type="transmembrane region" description="Helical" evidence="7">
    <location>
        <begin position="140"/>
        <end position="162"/>
    </location>
</feature>
<reference evidence="9 10" key="1">
    <citation type="submission" date="2008-07" db="EMBL/GenBank/DDBJ databases">
        <authorList>
            <person name="Gonzalez J."/>
            <person name="Sokolova T."/>
            <person name="Ferriera S."/>
            <person name="Johnson J."/>
            <person name="Kravitz S."/>
            <person name="Beeson K."/>
            <person name="Sutton G."/>
            <person name="Rogers Y.-H."/>
            <person name="Friedman R."/>
            <person name="Frazier M."/>
            <person name="Venter J.C."/>
        </authorList>
    </citation>
    <scope>NUCLEOTIDE SEQUENCE [LARGE SCALE GENOMIC DNA]</scope>
    <source>
        <strain evidence="9 10">DSM 12653</strain>
    </source>
</reference>
<evidence type="ECO:0000256" key="6">
    <source>
        <dbReference type="ARBA" id="ARBA00023136"/>
    </source>
</evidence>
<comment type="subcellular location">
    <subcellularLocation>
        <location evidence="1 7">Cell membrane</location>
        <topology evidence="1 7">Multi-pass membrane protein</topology>
    </subcellularLocation>
</comment>
<keyword evidence="2 7" id="KW-0813">Transport</keyword>
<name>B7R6D0_9THEO</name>
<comment type="caution">
    <text evidence="9">The sequence shown here is derived from an EMBL/GenBank/DDBJ whole genome shotgun (WGS) entry which is preliminary data.</text>
</comment>
<feature type="transmembrane region" description="Helical" evidence="7">
    <location>
        <begin position="106"/>
        <end position="128"/>
    </location>
</feature>
<dbReference type="InterPro" id="IPR000515">
    <property type="entry name" value="MetI-like"/>
</dbReference>
<evidence type="ECO:0000256" key="4">
    <source>
        <dbReference type="ARBA" id="ARBA00022692"/>
    </source>
</evidence>
<reference evidence="10" key="3">
    <citation type="submission" date="2015-02" db="EMBL/GenBank/DDBJ databases">
        <title>Genome analysis of three genomes within the thermophilic hydrogenogenic bacterial species Caldanaerobacter subterraneus.</title>
        <authorList>
            <person name="Sant'Anna F.H."/>
            <person name="Lebedinsky A."/>
            <person name="Sokolova T."/>
            <person name="Robb F.T."/>
            <person name="Gonzalez J.M."/>
        </authorList>
    </citation>
    <scope>NUCLEOTIDE SEQUENCE [LARGE SCALE GENOMIC DNA]</scope>
    <source>
        <strain evidence="10">DSM 12653</strain>
    </source>
</reference>
<comment type="similarity">
    <text evidence="7">Belongs to the binding-protein-dependent transport system permease family.</text>
</comment>
<evidence type="ECO:0000256" key="7">
    <source>
        <dbReference type="RuleBase" id="RU363032"/>
    </source>
</evidence>
<evidence type="ECO:0000313" key="9">
    <source>
        <dbReference type="EMBL" id="KKC28777.1"/>
    </source>
</evidence>
<dbReference type="PANTHER" id="PTHR30465:SF74">
    <property type="entry name" value="OLIGOPEPTIDE TRANSPORT SYSTEM PERMEASE PROTEIN OPPB"/>
    <property type="match status" value="1"/>
</dbReference>
<feature type="domain" description="ABC transmembrane type-1" evidence="8">
    <location>
        <begin position="104"/>
        <end position="305"/>
    </location>
</feature>
<keyword evidence="3" id="KW-1003">Cell membrane</keyword>
<reference evidence="9 10" key="2">
    <citation type="journal article" date="2015" name="BMC Genomics">
        <title>Analysis of three genomes within the thermophilic bacterial species Caldanaerobacter subterraneus with a focus on carbon monoxide dehydrogenase evolution and hydrolase diversity.</title>
        <authorList>
            <person name="Sant'Anna F.H."/>
            <person name="Lebedinsky A.V."/>
            <person name="Sokolova T.G."/>
            <person name="Robb F.T."/>
            <person name="Gonzalez J.M."/>
        </authorList>
    </citation>
    <scope>NUCLEOTIDE SEQUENCE [LARGE SCALE GENOMIC DNA]</scope>
    <source>
        <strain evidence="9 10">DSM 12653</strain>
    </source>
</reference>
<dbReference type="SUPFAM" id="SSF161098">
    <property type="entry name" value="MetI-like"/>
    <property type="match status" value="1"/>
</dbReference>
<feature type="transmembrane region" description="Helical" evidence="7">
    <location>
        <begin position="182"/>
        <end position="201"/>
    </location>
</feature>
<evidence type="ECO:0000259" key="8">
    <source>
        <dbReference type="PROSITE" id="PS50928"/>
    </source>
</evidence>
<protein>
    <submittedName>
        <fullName evidence="9">ABC-type dipeptide/oligopeptide/nickel transport system, permease component</fullName>
    </submittedName>
</protein>
<feature type="transmembrane region" description="Helical" evidence="7">
    <location>
        <begin position="12"/>
        <end position="31"/>
    </location>
</feature>
<evidence type="ECO:0000256" key="3">
    <source>
        <dbReference type="ARBA" id="ARBA00022475"/>
    </source>
</evidence>
<dbReference type="CDD" id="cd06261">
    <property type="entry name" value="TM_PBP2"/>
    <property type="match status" value="1"/>
</dbReference>
<dbReference type="InterPro" id="IPR035906">
    <property type="entry name" value="MetI-like_sf"/>
</dbReference>
<evidence type="ECO:0000256" key="2">
    <source>
        <dbReference type="ARBA" id="ARBA00022448"/>
    </source>
</evidence>
<dbReference type="PANTHER" id="PTHR30465">
    <property type="entry name" value="INNER MEMBRANE ABC TRANSPORTER"/>
    <property type="match status" value="1"/>
</dbReference>
<dbReference type="AlphaFoldDB" id="B7R6D0"/>
<dbReference type="GO" id="GO:0005886">
    <property type="term" value="C:plasma membrane"/>
    <property type="evidence" value="ECO:0007669"/>
    <property type="project" value="UniProtKB-SubCell"/>
</dbReference>
<dbReference type="GO" id="GO:0055085">
    <property type="term" value="P:transmembrane transport"/>
    <property type="evidence" value="ECO:0007669"/>
    <property type="project" value="InterPro"/>
</dbReference>
<dbReference type="Pfam" id="PF00528">
    <property type="entry name" value="BPD_transp_1"/>
    <property type="match status" value="1"/>
</dbReference>
<sequence>MMLKYVVKRIGFIIIALFFVSLITFILIKSAPGNYVETERLLSQNVTDVTVPPEVKAAWEKAYHLDKPAWQQFLIFIANAARFEFGPSFQYPSTTIEKIIMRTFPISFRLAVMAIGLALIIGIPLGIIAAVKKDTIVDRIAILLSMIGTSLPNYVMAVFLIYVLALELHLVPSIGWGEPKHYVLPVLSLAIGPIGSITRYMRASLVETLNREYIRVAWAKGGGFREVVLKHALRNSLIPLITVVGPQLAYLTVGTVFVENLFNIPGLGKFYATAAIYRDYPMVMGTTVFFATIVMLTNFIVDIIYGILDPRIRKRSMMEG</sequence>